<dbReference type="OrthoDB" id="4529062at2"/>
<feature type="domain" description="EamA" evidence="8">
    <location>
        <begin position="9"/>
        <end position="138"/>
    </location>
</feature>
<feature type="domain" description="EamA" evidence="8">
    <location>
        <begin position="150"/>
        <end position="286"/>
    </location>
</feature>
<evidence type="ECO:0000259" key="8">
    <source>
        <dbReference type="Pfam" id="PF00892"/>
    </source>
</evidence>
<evidence type="ECO:0000256" key="7">
    <source>
        <dbReference type="SAM" id="Phobius"/>
    </source>
</evidence>
<feature type="transmembrane region" description="Helical" evidence="7">
    <location>
        <begin position="7"/>
        <end position="28"/>
    </location>
</feature>
<dbReference type="InterPro" id="IPR000620">
    <property type="entry name" value="EamA_dom"/>
</dbReference>
<keyword evidence="3" id="KW-1003">Cell membrane</keyword>
<evidence type="ECO:0000256" key="3">
    <source>
        <dbReference type="ARBA" id="ARBA00022475"/>
    </source>
</evidence>
<feature type="transmembrane region" description="Helical" evidence="7">
    <location>
        <begin position="34"/>
        <end position="53"/>
    </location>
</feature>
<proteinExistence type="inferred from homology"/>
<evidence type="ECO:0000256" key="6">
    <source>
        <dbReference type="ARBA" id="ARBA00023136"/>
    </source>
</evidence>
<comment type="caution">
    <text evidence="9">The sequence shown here is derived from an EMBL/GenBank/DDBJ whole genome shotgun (WGS) entry which is preliminary data.</text>
</comment>
<comment type="similarity">
    <text evidence="2">Belongs to the EamA transporter family.</text>
</comment>
<protein>
    <submittedName>
        <fullName evidence="9">EamA family transporter</fullName>
    </submittedName>
</protein>
<evidence type="ECO:0000256" key="2">
    <source>
        <dbReference type="ARBA" id="ARBA00007362"/>
    </source>
</evidence>
<keyword evidence="4 7" id="KW-0812">Transmembrane</keyword>
<dbReference type="Gene3D" id="1.10.3730.20">
    <property type="match status" value="1"/>
</dbReference>
<dbReference type="SUPFAM" id="SSF103481">
    <property type="entry name" value="Multidrug resistance efflux transporter EmrE"/>
    <property type="match status" value="2"/>
</dbReference>
<feature type="transmembrane region" description="Helical" evidence="7">
    <location>
        <begin position="65"/>
        <end position="84"/>
    </location>
</feature>
<organism evidence="9 10">
    <name type="scientific">Virgibacillus indicus</name>
    <dbReference type="NCBI Taxonomy" id="2024554"/>
    <lineage>
        <taxon>Bacteria</taxon>
        <taxon>Bacillati</taxon>
        <taxon>Bacillota</taxon>
        <taxon>Bacilli</taxon>
        <taxon>Bacillales</taxon>
        <taxon>Bacillaceae</taxon>
        <taxon>Virgibacillus</taxon>
    </lineage>
</organism>
<evidence type="ECO:0000256" key="1">
    <source>
        <dbReference type="ARBA" id="ARBA00004651"/>
    </source>
</evidence>
<dbReference type="Pfam" id="PF00892">
    <property type="entry name" value="EamA"/>
    <property type="match status" value="2"/>
</dbReference>
<comment type="subcellular location">
    <subcellularLocation>
        <location evidence="1">Cell membrane</location>
        <topology evidence="1">Multi-pass membrane protein</topology>
    </subcellularLocation>
</comment>
<dbReference type="InterPro" id="IPR037185">
    <property type="entry name" value="EmrE-like"/>
</dbReference>
<feature type="transmembrane region" description="Helical" evidence="7">
    <location>
        <begin position="212"/>
        <end position="236"/>
    </location>
</feature>
<feature type="transmembrane region" description="Helical" evidence="7">
    <location>
        <begin position="271"/>
        <end position="291"/>
    </location>
</feature>
<sequence length="310" mass="33576">MGMPVVYASIIFVMILWGFNVIAIKVIVEQFAPVTITSLRILLAAIVVWIILWKQKHIRLPKHKEILYVFLAALTGVLSHHFFLSVGLTKTTASSTGVILGTVPLATSILAAILLKERLTVLRISGLILGLIGVSIVVHAGNSGQMSVNLGDIYIFLAVLSQALSFIYIKRASETMRASLITGLILLIGAILLFITSLIMEPVGLSSLKNGTVIGWGAFLASGILATGVGHFLYNYAIQYVGAGKTSIFLNMTPFFALTGSYLFLNEMIKIEQILAFLIIVISVILGSGLGDKYVKKKRGLSEVRVKKTQ</sequence>
<name>A0A265N6C4_9BACI</name>
<dbReference type="InterPro" id="IPR050638">
    <property type="entry name" value="AA-Vitamin_Transporters"/>
</dbReference>
<evidence type="ECO:0000256" key="5">
    <source>
        <dbReference type="ARBA" id="ARBA00022989"/>
    </source>
</evidence>
<dbReference type="GO" id="GO:0005886">
    <property type="term" value="C:plasma membrane"/>
    <property type="evidence" value="ECO:0007669"/>
    <property type="project" value="UniProtKB-SubCell"/>
</dbReference>
<dbReference type="PANTHER" id="PTHR32322">
    <property type="entry name" value="INNER MEMBRANE TRANSPORTER"/>
    <property type="match status" value="1"/>
</dbReference>
<feature type="transmembrane region" description="Helical" evidence="7">
    <location>
        <begin position="181"/>
        <end position="200"/>
    </location>
</feature>
<dbReference type="RefSeq" id="WP_094886970.1">
    <property type="nucleotide sequence ID" value="NZ_NPMS01000010.1"/>
</dbReference>
<dbReference type="Proteomes" id="UP000216498">
    <property type="component" value="Unassembled WGS sequence"/>
</dbReference>
<dbReference type="AlphaFoldDB" id="A0A265N6C4"/>
<reference evidence="9 10" key="1">
    <citation type="submission" date="2017-08" db="EMBL/GenBank/DDBJ databases">
        <title>Virgibacillus indicus sp. nov. and Virgibacillus profoundi sp. nov, two moderately halophilic bacteria isolated from marine sediment by using the Microfluidic Streak Plate.</title>
        <authorList>
            <person name="Xu B."/>
            <person name="Hu B."/>
            <person name="Wang J."/>
            <person name="Zhu Y."/>
            <person name="Huang L."/>
            <person name="Du W."/>
            <person name="Huang Y."/>
        </authorList>
    </citation>
    <scope>NUCLEOTIDE SEQUENCE [LARGE SCALE GENOMIC DNA]</scope>
    <source>
        <strain evidence="9 10">IO3-P2-C2</strain>
    </source>
</reference>
<feature type="transmembrane region" description="Helical" evidence="7">
    <location>
        <begin position="96"/>
        <end position="115"/>
    </location>
</feature>
<keyword evidence="5 7" id="KW-1133">Transmembrane helix</keyword>
<feature type="transmembrane region" description="Helical" evidence="7">
    <location>
        <begin position="122"/>
        <end position="141"/>
    </location>
</feature>
<feature type="transmembrane region" description="Helical" evidence="7">
    <location>
        <begin position="153"/>
        <end position="169"/>
    </location>
</feature>
<accession>A0A265N6C4</accession>
<evidence type="ECO:0000313" key="10">
    <source>
        <dbReference type="Proteomes" id="UP000216498"/>
    </source>
</evidence>
<feature type="transmembrane region" description="Helical" evidence="7">
    <location>
        <begin position="248"/>
        <end position="265"/>
    </location>
</feature>
<keyword evidence="6 7" id="KW-0472">Membrane</keyword>
<dbReference type="EMBL" id="NPMS01000010">
    <property type="protein sequence ID" value="OZU87397.1"/>
    <property type="molecule type" value="Genomic_DNA"/>
</dbReference>
<keyword evidence="10" id="KW-1185">Reference proteome</keyword>
<dbReference type="PANTHER" id="PTHR32322:SF18">
    <property type="entry name" value="S-ADENOSYLMETHIONINE_S-ADENOSYLHOMOCYSTEINE TRANSPORTER"/>
    <property type="match status" value="1"/>
</dbReference>
<gene>
    <name evidence="9" type="ORF">CIL03_16380</name>
</gene>
<evidence type="ECO:0000256" key="4">
    <source>
        <dbReference type="ARBA" id="ARBA00022692"/>
    </source>
</evidence>
<evidence type="ECO:0000313" key="9">
    <source>
        <dbReference type="EMBL" id="OZU87397.1"/>
    </source>
</evidence>